<sequence>MTDKRRRALLLIDAENINGTSIPHALWEAEGIADEVEARAFGRASALIGRQELLDRLGISQTQCQEASPGKNSTDIRIAIEATDAIWGGDYDAICIMSDDTDFCHVAERARKSGVESVLMHAKPVNETVTEAFDRCPRLLNMDSFEAVRPLIGDRRPEDLYSDCARLAAAMGAGRIAVEETEMDAAKRVAHDTVVNAGGSASESQLRSALKRNRIYRREAGYDRIEDLVEATEGLVPDGSGGARLATDVEMAGEAVAVAEAAALAADESAAPEAEPAVVEPQAPEEAAEPEHEPESEPPAEPVTEEDAKLAAKDAVLEAGGSISLGLLGDALKSRGVDYRAAGFKRLKDLAEELDGATLSGTGGGTVLSLPGAGKSTPEKDEVKGELKAPKPTEKASEKPKAKTPMRARADKKLEASEQPERPSESVEKPVDEKPRRTRTRRGGRGRGAKSEGAKPETTHEPRPAESENPEPTEPGHAEKHGPAPVSPTTVRPTPEDAQREAKRILSEAGAPVRLTKLGSALKAAGINYREAGFPTLSKLVKSIPGAVVTGKSPLTEASLEG</sequence>
<evidence type="ECO:0000313" key="4">
    <source>
        <dbReference type="EMBL" id="MDJ1128738.1"/>
    </source>
</evidence>
<comment type="caution">
    <text evidence="4">The sequence shown here is derived from an EMBL/GenBank/DDBJ whole genome shotgun (WGS) entry which is preliminary data.</text>
</comment>
<dbReference type="Proteomes" id="UP001431693">
    <property type="component" value="Unassembled WGS sequence"/>
</dbReference>
<feature type="compositionally biased region" description="Low complexity" evidence="1">
    <location>
        <begin position="266"/>
        <end position="285"/>
    </location>
</feature>
<evidence type="ECO:0000259" key="3">
    <source>
        <dbReference type="Pfam" id="PF12872"/>
    </source>
</evidence>
<evidence type="ECO:0000259" key="2">
    <source>
        <dbReference type="Pfam" id="PF01936"/>
    </source>
</evidence>
<evidence type="ECO:0000313" key="5">
    <source>
        <dbReference type="Proteomes" id="UP001431693"/>
    </source>
</evidence>
<feature type="domain" description="HTH OST-type" evidence="3">
    <location>
        <begin position="497"/>
        <end position="550"/>
    </location>
</feature>
<dbReference type="PANTHER" id="PTHR35811:SF1">
    <property type="entry name" value="HTH OST-TYPE DOMAIN-CONTAINING PROTEIN"/>
    <property type="match status" value="1"/>
</dbReference>
<organism evidence="4 5">
    <name type="scientific">Kribbibacterium absianum</name>
    <dbReference type="NCBI Taxonomy" id="3044210"/>
    <lineage>
        <taxon>Bacteria</taxon>
        <taxon>Bacillati</taxon>
        <taxon>Actinomycetota</taxon>
        <taxon>Coriobacteriia</taxon>
        <taxon>Coriobacteriales</taxon>
        <taxon>Kribbibacteriaceae</taxon>
        <taxon>Kribbibacterium</taxon>
    </lineage>
</organism>
<dbReference type="Pfam" id="PF12872">
    <property type="entry name" value="OST-HTH"/>
    <property type="match status" value="1"/>
</dbReference>
<feature type="compositionally biased region" description="Basic and acidic residues" evidence="1">
    <location>
        <begin position="408"/>
        <end position="435"/>
    </location>
</feature>
<evidence type="ECO:0000256" key="1">
    <source>
        <dbReference type="SAM" id="MobiDB-lite"/>
    </source>
</evidence>
<gene>
    <name evidence="4" type="ORF">QJ043_01370</name>
</gene>
<name>A0ABT6ZI59_9ACTN</name>
<feature type="region of interest" description="Disordered" evidence="1">
    <location>
        <begin position="357"/>
        <end position="511"/>
    </location>
</feature>
<dbReference type="PANTHER" id="PTHR35811">
    <property type="entry name" value="SLR1870 PROTEIN"/>
    <property type="match status" value="1"/>
</dbReference>
<dbReference type="Gene3D" id="3.40.50.1010">
    <property type="entry name" value="5'-nuclease"/>
    <property type="match status" value="1"/>
</dbReference>
<feature type="compositionally biased region" description="Basic residues" evidence="1">
    <location>
        <begin position="436"/>
        <end position="448"/>
    </location>
</feature>
<dbReference type="InterPro" id="IPR021139">
    <property type="entry name" value="NYN"/>
</dbReference>
<dbReference type="RefSeq" id="WP_283712378.1">
    <property type="nucleotide sequence ID" value="NZ_JASJEW010000001.1"/>
</dbReference>
<feature type="compositionally biased region" description="Basic and acidic residues" evidence="1">
    <location>
        <begin position="449"/>
        <end position="466"/>
    </location>
</feature>
<protein>
    <submittedName>
        <fullName evidence="4">NYN domain-containing protein</fullName>
    </submittedName>
</protein>
<proteinExistence type="predicted"/>
<feature type="region of interest" description="Disordered" evidence="1">
    <location>
        <begin position="266"/>
        <end position="307"/>
    </location>
</feature>
<accession>A0ABT6ZI59</accession>
<dbReference type="InterPro" id="IPR025605">
    <property type="entry name" value="OST-HTH/LOTUS_dom"/>
</dbReference>
<feature type="compositionally biased region" description="Basic and acidic residues" evidence="1">
    <location>
        <begin position="377"/>
        <end position="401"/>
    </location>
</feature>
<keyword evidence="5" id="KW-1185">Reference proteome</keyword>
<feature type="domain" description="NYN" evidence="2">
    <location>
        <begin position="8"/>
        <end position="136"/>
    </location>
</feature>
<reference evidence="4" key="1">
    <citation type="submission" date="2023-05" db="EMBL/GenBank/DDBJ databases">
        <title>[olsenella] sp. nov., isolated from a pig farm feces dump.</title>
        <authorList>
            <person name="Chang Y.-H."/>
        </authorList>
    </citation>
    <scope>NUCLEOTIDE SEQUENCE</scope>
    <source>
        <strain evidence="4">YH-ols2217</strain>
    </source>
</reference>
<dbReference type="Pfam" id="PF01936">
    <property type="entry name" value="NYN"/>
    <property type="match status" value="1"/>
</dbReference>
<feature type="compositionally biased region" description="Basic and acidic residues" evidence="1">
    <location>
        <begin position="494"/>
        <end position="506"/>
    </location>
</feature>
<dbReference type="EMBL" id="JASJEX010000001">
    <property type="protein sequence ID" value="MDJ1128738.1"/>
    <property type="molecule type" value="Genomic_DNA"/>
</dbReference>